<accession>A0A6J5DJS2</accession>
<protein>
    <submittedName>
        <fullName evidence="1">Uncharacterized protein</fullName>
    </submittedName>
</protein>
<evidence type="ECO:0000313" key="2">
    <source>
        <dbReference type="Proteomes" id="UP000494363"/>
    </source>
</evidence>
<dbReference type="AlphaFoldDB" id="A0A6J5DJS2"/>
<sequence>MGCLSFVDGLFRRFPLLSWAVYCNENRVMSQQPGSHTCQICSQQLNQPGKPDTVDCGGDCVRCIADYRDPDALETMRKIEPDNPKWKPSEGDWLGPQIAVDSDPALREVERLTTMMRDVFDFVLSDSNIANTGGTCLYGAILLRNALEQFGKCEAAVRGGDGKLCEGAIDQTGMWHGHYWVEGKSPDGVSFVADITADQFGWPNAIVLPMDQARKRYRASVSEMLRAAVNIAQFQQIRQVATLRAELVHRFPFRCEDIECAIQAWANYELAKGRPS</sequence>
<evidence type="ECO:0000313" key="1">
    <source>
        <dbReference type="EMBL" id="CAB3754429.1"/>
    </source>
</evidence>
<reference evidence="1 2" key="1">
    <citation type="submission" date="2020-04" db="EMBL/GenBank/DDBJ databases">
        <authorList>
            <person name="De Canck E."/>
        </authorList>
    </citation>
    <scope>NUCLEOTIDE SEQUENCE [LARGE SCALE GENOMIC DNA]</scope>
    <source>
        <strain evidence="1 2">LMG 29542</strain>
    </source>
</reference>
<keyword evidence="2" id="KW-1185">Reference proteome</keyword>
<name>A0A6J5DJS2_9BURK</name>
<proteinExistence type="predicted"/>
<dbReference type="Proteomes" id="UP000494363">
    <property type="component" value="Unassembled WGS sequence"/>
</dbReference>
<dbReference type="EMBL" id="CADIKH010000009">
    <property type="protein sequence ID" value="CAB3754429.1"/>
    <property type="molecule type" value="Genomic_DNA"/>
</dbReference>
<gene>
    <name evidence="1" type="ORF">LMG29542_02350</name>
</gene>
<organism evidence="1 2">
    <name type="scientific">Paraburkholderia humisilvae</name>
    <dbReference type="NCBI Taxonomy" id="627669"/>
    <lineage>
        <taxon>Bacteria</taxon>
        <taxon>Pseudomonadati</taxon>
        <taxon>Pseudomonadota</taxon>
        <taxon>Betaproteobacteria</taxon>
        <taxon>Burkholderiales</taxon>
        <taxon>Burkholderiaceae</taxon>
        <taxon>Paraburkholderia</taxon>
    </lineage>
</organism>